<dbReference type="Proteomes" id="UP001595816">
    <property type="component" value="Unassembled WGS sequence"/>
</dbReference>
<feature type="transmembrane region" description="Helical" evidence="6">
    <location>
        <begin position="152"/>
        <end position="169"/>
    </location>
</feature>
<dbReference type="InterPro" id="IPR022791">
    <property type="entry name" value="L-PG_synthase/AglD"/>
</dbReference>
<dbReference type="PANTHER" id="PTHR40277:SF1">
    <property type="entry name" value="BLL5419 PROTEIN"/>
    <property type="match status" value="1"/>
</dbReference>
<evidence type="ECO:0000256" key="1">
    <source>
        <dbReference type="ARBA" id="ARBA00004651"/>
    </source>
</evidence>
<evidence type="ECO:0000256" key="2">
    <source>
        <dbReference type="ARBA" id="ARBA00022475"/>
    </source>
</evidence>
<keyword evidence="4 6" id="KW-1133">Transmembrane helix</keyword>
<evidence type="ECO:0000256" key="3">
    <source>
        <dbReference type="ARBA" id="ARBA00022692"/>
    </source>
</evidence>
<evidence type="ECO:0000256" key="6">
    <source>
        <dbReference type="SAM" id="Phobius"/>
    </source>
</evidence>
<comment type="caution">
    <text evidence="7">The sequence shown here is derived from an EMBL/GenBank/DDBJ whole genome shotgun (WGS) entry which is preliminary data.</text>
</comment>
<dbReference type="RefSeq" id="WP_253751117.1">
    <property type="nucleotide sequence ID" value="NZ_JAMZDZ010000001.1"/>
</dbReference>
<keyword evidence="3 6" id="KW-0812">Transmembrane</keyword>
<keyword evidence="2" id="KW-1003">Cell membrane</keyword>
<feature type="transmembrane region" description="Helical" evidence="6">
    <location>
        <begin position="181"/>
        <end position="202"/>
    </location>
</feature>
<dbReference type="EMBL" id="JBHSAY010000029">
    <property type="protein sequence ID" value="MFC4136300.1"/>
    <property type="molecule type" value="Genomic_DNA"/>
</dbReference>
<evidence type="ECO:0000313" key="7">
    <source>
        <dbReference type="EMBL" id="MFC4136300.1"/>
    </source>
</evidence>
<feature type="transmembrane region" description="Helical" evidence="6">
    <location>
        <begin position="255"/>
        <end position="279"/>
    </location>
</feature>
<gene>
    <name evidence="7" type="ORF">ACFOZ4_37320</name>
</gene>
<comment type="subcellular location">
    <subcellularLocation>
        <location evidence="1">Cell membrane</location>
        <topology evidence="1">Multi-pass membrane protein</topology>
    </subcellularLocation>
</comment>
<dbReference type="Pfam" id="PF03706">
    <property type="entry name" value="LPG_synthase_TM"/>
    <property type="match status" value="1"/>
</dbReference>
<feature type="transmembrane region" description="Helical" evidence="6">
    <location>
        <begin position="128"/>
        <end position="146"/>
    </location>
</feature>
<accession>A0ABV8LZV6</accession>
<reference evidence="8" key="1">
    <citation type="journal article" date="2019" name="Int. J. Syst. Evol. Microbiol.">
        <title>The Global Catalogue of Microorganisms (GCM) 10K type strain sequencing project: providing services to taxonomists for standard genome sequencing and annotation.</title>
        <authorList>
            <consortium name="The Broad Institute Genomics Platform"/>
            <consortium name="The Broad Institute Genome Sequencing Center for Infectious Disease"/>
            <person name="Wu L."/>
            <person name="Ma J."/>
        </authorList>
    </citation>
    <scope>NUCLEOTIDE SEQUENCE [LARGE SCALE GENOMIC DNA]</scope>
    <source>
        <strain evidence="8">CGMCC 4.7289</strain>
    </source>
</reference>
<protein>
    <submittedName>
        <fullName evidence="7">YbhN family protein</fullName>
    </submittedName>
</protein>
<keyword evidence="5 6" id="KW-0472">Membrane</keyword>
<evidence type="ECO:0000256" key="5">
    <source>
        <dbReference type="ARBA" id="ARBA00023136"/>
    </source>
</evidence>
<feature type="transmembrane region" description="Helical" evidence="6">
    <location>
        <begin position="42"/>
        <end position="63"/>
    </location>
</feature>
<evidence type="ECO:0000256" key="4">
    <source>
        <dbReference type="ARBA" id="ARBA00022989"/>
    </source>
</evidence>
<name>A0ABV8LZV6_9ACTN</name>
<dbReference type="PANTHER" id="PTHR40277">
    <property type="entry name" value="BLL5419 PROTEIN"/>
    <property type="match status" value="1"/>
</dbReference>
<proteinExistence type="predicted"/>
<organism evidence="7 8">
    <name type="scientific">Hamadaea flava</name>
    <dbReference type="NCBI Taxonomy" id="1742688"/>
    <lineage>
        <taxon>Bacteria</taxon>
        <taxon>Bacillati</taxon>
        <taxon>Actinomycetota</taxon>
        <taxon>Actinomycetes</taxon>
        <taxon>Micromonosporales</taxon>
        <taxon>Micromonosporaceae</taxon>
        <taxon>Hamadaea</taxon>
    </lineage>
</organism>
<feature type="transmembrane region" description="Helical" evidence="6">
    <location>
        <begin position="214"/>
        <end position="234"/>
    </location>
</feature>
<keyword evidence="8" id="KW-1185">Reference proteome</keyword>
<evidence type="ECO:0000313" key="8">
    <source>
        <dbReference type="Proteomes" id="UP001595816"/>
    </source>
</evidence>
<sequence length="295" mass="30531">MTASRSNRPFWGWARAIGGFALLAVLLWRVGAGPFLAGVRRIDAVAIGVALAAGALTTVCSAWRWRLVAARLGVSLPFPRAVAAYYRAQFLNTTLPGGIAGDVHRAVRHGRSIGDVRLGVRSVAVERIAGQAVVVALGVVLLALLPSPVRGYARYALIPLAVPAGVLAWRQRRRIAEMPWLGVAGLSAVILAGHLTTFVVAARTAGATASLTRLLPLTLCALLAMMLPLNLAGWGPREGVAAWAFGAAGLTAEQGVATAVTYGVLGLAACLPGALVLLARVLKPSTLDEGVAVHG</sequence>